<protein>
    <submittedName>
        <fullName evidence="2">Uncharacterized protein</fullName>
    </submittedName>
</protein>
<comment type="caution">
    <text evidence="2">The sequence shown here is derived from an EMBL/GenBank/DDBJ whole genome shotgun (WGS) entry which is preliminary data.</text>
</comment>
<dbReference type="RefSeq" id="WP_123742916.1">
    <property type="nucleotide sequence ID" value="NZ_RJKM01000001.1"/>
</dbReference>
<evidence type="ECO:0000313" key="2">
    <source>
        <dbReference type="EMBL" id="ROP37056.1"/>
    </source>
</evidence>
<gene>
    <name evidence="2" type="ORF">EDD40_2342</name>
</gene>
<keyword evidence="3" id="KW-1185">Reference proteome</keyword>
<feature type="region of interest" description="Disordered" evidence="1">
    <location>
        <begin position="62"/>
        <end position="83"/>
    </location>
</feature>
<organism evidence="2 3">
    <name type="scientific">Saccharothrix texasensis</name>
    <dbReference type="NCBI Taxonomy" id="103734"/>
    <lineage>
        <taxon>Bacteria</taxon>
        <taxon>Bacillati</taxon>
        <taxon>Actinomycetota</taxon>
        <taxon>Actinomycetes</taxon>
        <taxon>Pseudonocardiales</taxon>
        <taxon>Pseudonocardiaceae</taxon>
        <taxon>Saccharothrix</taxon>
    </lineage>
</organism>
<accession>A0A3N1H3R2</accession>
<name>A0A3N1H3R2_9PSEU</name>
<reference evidence="2 3" key="1">
    <citation type="submission" date="2018-11" db="EMBL/GenBank/DDBJ databases">
        <title>Sequencing the genomes of 1000 actinobacteria strains.</title>
        <authorList>
            <person name="Klenk H.-P."/>
        </authorList>
    </citation>
    <scope>NUCLEOTIDE SEQUENCE [LARGE SCALE GENOMIC DNA]</scope>
    <source>
        <strain evidence="2 3">DSM 44231</strain>
    </source>
</reference>
<dbReference type="EMBL" id="RJKM01000001">
    <property type="protein sequence ID" value="ROP37056.1"/>
    <property type="molecule type" value="Genomic_DNA"/>
</dbReference>
<dbReference type="Proteomes" id="UP000268727">
    <property type="component" value="Unassembled WGS sequence"/>
</dbReference>
<dbReference type="AlphaFoldDB" id="A0A3N1H3R2"/>
<sequence>MIDQDGTVLVEHLPTRDSGSATALYLWKAGTARKLANPSGTVTVRGWDLSNGRVAGETYPASGYDGKGAPWNQDGVPSPPAGSAYAHSVNRAGQSVGWSEGTGTWGVWQFDARTAALTDQPSVDVSADNGAVAGRSVPAPSARQLPTVWHCG</sequence>
<dbReference type="OrthoDB" id="3636049at2"/>
<evidence type="ECO:0000256" key="1">
    <source>
        <dbReference type="SAM" id="MobiDB-lite"/>
    </source>
</evidence>
<proteinExistence type="predicted"/>
<evidence type="ECO:0000313" key="3">
    <source>
        <dbReference type="Proteomes" id="UP000268727"/>
    </source>
</evidence>